<gene>
    <name evidence="1" type="ORF">T9R20_02795</name>
</gene>
<proteinExistence type="predicted"/>
<dbReference type="EMBL" id="CP139779">
    <property type="protein sequence ID" value="WQB70906.1"/>
    <property type="molecule type" value="Genomic_DNA"/>
</dbReference>
<organism evidence="1 2">
    <name type="scientific">Microbacterium invictum</name>
    <dbReference type="NCBI Taxonomy" id="515415"/>
    <lineage>
        <taxon>Bacteria</taxon>
        <taxon>Bacillati</taxon>
        <taxon>Actinomycetota</taxon>
        <taxon>Actinomycetes</taxon>
        <taxon>Micrococcales</taxon>
        <taxon>Microbacteriaceae</taxon>
        <taxon>Microbacterium</taxon>
    </lineage>
</organism>
<dbReference type="Proteomes" id="UP001324533">
    <property type="component" value="Chromosome"/>
</dbReference>
<evidence type="ECO:0000313" key="1">
    <source>
        <dbReference type="EMBL" id="WQB70906.1"/>
    </source>
</evidence>
<name>A0ABZ0VE09_9MICO</name>
<dbReference type="RefSeq" id="WP_322411042.1">
    <property type="nucleotide sequence ID" value="NZ_CP139779.1"/>
</dbReference>
<sequence>MREGRGLIVRGETFEWSLRDGANQFAWLSGPNPGYGFAIGRTDGAALSEDEARDHIAAFLAEIDPTTVYLRD</sequence>
<reference evidence="1 2" key="1">
    <citation type="submission" date="2023-06" db="EMBL/GenBank/DDBJ databases">
        <title>Rock-solubilizing bacteria, Microbacterium invictum, promotes re-establishment of vegetation in rocky wasteland by accelerating rock bio-weathering and reshaping soil bacterial community.</title>
        <authorList>
            <person name="Liu C."/>
        </authorList>
    </citation>
    <scope>NUCLEOTIDE SEQUENCE [LARGE SCALE GENOMIC DNA]</scope>
    <source>
        <strain evidence="1 2">X-18</strain>
    </source>
</reference>
<accession>A0ABZ0VE09</accession>
<protein>
    <submittedName>
        <fullName evidence="1">Uncharacterized protein</fullName>
    </submittedName>
</protein>
<evidence type="ECO:0000313" key="2">
    <source>
        <dbReference type="Proteomes" id="UP001324533"/>
    </source>
</evidence>
<keyword evidence="2" id="KW-1185">Reference proteome</keyword>